<evidence type="ECO:0000313" key="4">
    <source>
        <dbReference type="Proteomes" id="UP000640725"/>
    </source>
</evidence>
<dbReference type="InterPro" id="IPR012334">
    <property type="entry name" value="Pectin_lyas_fold"/>
</dbReference>
<proteinExistence type="predicted"/>
<accession>A0ABR9UEN7</accession>
<dbReference type="Pfam" id="PF05860">
    <property type="entry name" value="TPS"/>
    <property type="match status" value="1"/>
</dbReference>
<dbReference type="InterPro" id="IPR008638">
    <property type="entry name" value="FhaB/CdiA-like_TPS"/>
</dbReference>
<dbReference type="SMART" id="SM00912">
    <property type="entry name" value="Haemagg_act"/>
    <property type="match status" value="1"/>
</dbReference>
<name>A0ABR9UEN7_9CYAN</name>
<keyword evidence="1" id="KW-0732">Signal</keyword>
<dbReference type="Proteomes" id="UP000640725">
    <property type="component" value="Unassembled WGS sequence"/>
</dbReference>
<gene>
    <name evidence="3" type="ORF">IQ236_13815</name>
</gene>
<evidence type="ECO:0000259" key="2">
    <source>
        <dbReference type="SMART" id="SM00912"/>
    </source>
</evidence>
<dbReference type="EMBL" id="JADEWU010000029">
    <property type="protein sequence ID" value="MBE9144286.1"/>
    <property type="molecule type" value="Genomic_DNA"/>
</dbReference>
<reference evidence="3 4" key="1">
    <citation type="submission" date="2020-10" db="EMBL/GenBank/DDBJ databases">
        <authorList>
            <person name="Castelo-Branco R."/>
            <person name="Eusebio N."/>
            <person name="Adriana R."/>
            <person name="Vieira A."/>
            <person name="Brugerolle De Fraissinette N."/>
            <person name="Rezende De Castro R."/>
            <person name="Schneider M.P."/>
            <person name="Vasconcelos V."/>
            <person name="Leao P.N."/>
        </authorList>
    </citation>
    <scope>NUCLEOTIDE SEQUENCE [LARGE SCALE GENOMIC DNA]</scope>
    <source>
        <strain evidence="3 4">LEGE 06226</strain>
    </source>
</reference>
<dbReference type="SUPFAM" id="SSF51126">
    <property type="entry name" value="Pectin lyase-like"/>
    <property type="match status" value="3"/>
</dbReference>
<evidence type="ECO:0000256" key="1">
    <source>
        <dbReference type="SAM" id="SignalP"/>
    </source>
</evidence>
<feature type="signal peptide" evidence="1">
    <location>
        <begin position="1"/>
        <end position="27"/>
    </location>
</feature>
<keyword evidence="4" id="KW-1185">Reference proteome</keyword>
<dbReference type="InterPro" id="IPR011050">
    <property type="entry name" value="Pectin_lyase_fold/virulence"/>
</dbReference>
<feature type="chain" id="PRO_5045322083" evidence="1">
    <location>
        <begin position="28"/>
        <end position="871"/>
    </location>
</feature>
<comment type="caution">
    <text evidence="3">The sequence shown here is derived from an EMBL/GenBank/DDBJ whole genome shotgun (WGS) entry which is preliminary data.</text>
</comment>
<dbReference type="RefSeq" id="WP_193869797.1">
    <property type="nucleotide sequence ID" value="NZ_JADEWU010000029.1"/>
</dbReference>
<evidence type="ECO:0000313" key="3">
    <source>
        <dbReference type="EMBL" id="MBE9144286.1"/>
    </source>
</evidence>
<organism evidence="3 4">
    <name type="scientific">Planktothrix mougeotii LEGE 06226</name>
    <dbReference type="NCBI Taxonomy" id="1828728"/>
    <lineage>
        <taxon>Bacteria</taxon>
        <taxon>Bacillati</taxon>
        <taxon>Cyanobacteriota</taxon>
        <taxon>Cyanophyceae</taxon>
        <taxon>Oscillatoriophycideae</taxon>
        <taxon>Oscillatoriales</taxon>
        <taxon>Microcoleaceae</taxon>
        <taxon>Planktothrix</taxon>
    </lineage>
</organism>
<dbReference type="Gene3D" id="2.160.20.10">
    <property type="entry name" value="Single-stranded right-handed beta-helix, Pectin lyase-like"/>
    <property type="match status" value="2"/>
</dbReference>
<protein>
    <submittedName>
        <fullName evidence="3">S-layer family protein</fullName>
    </submittedName>
</protein>
<dbReference type="NCBIfam" id="TIGR01901">
    <property type="entry name" value="adhes_NPXG"/>
    <property type="match status" value="1"/>
</dbReference>
<sequence>MKLPLVRLSFFNSSILFYLLYSHPTTAQIIPDATLPINSRVVQQGNTHIIEGGTVAGTNLFHSFESFSIPTNGIGFFNNSTDIQNIFSRVTGHSISNIDGLIQANGIANLFLINPNGLIFGPNAKLDIGGSFFGSTANSIWFADGLEFSATNPQITPLLSINVPLGLQYGTNPGRIMVQGPGHNLNLKNEGTPETELTRDNRPDGLRVNDNQTLALVGGEVRLQGGNLTAEGGRIEVGSVNSNSYITLTHPSWVLGYEMVQNFQDITLLQAASLDVSGAASGNIQVQGRRLTLSEGSLILALKTGSDSAGTLTIKTSEAVEATGVSPRDIASGILAIVSAEGTGIGGNINMETGRLILREGAQIAAGTRGDGQGGTLTVKAAESVEVSGTQRIANFPSGLFTNVQPGVTGDGGDLTIETGRLIVKDGGVVAAGTFSRGDSGNVMIRASESVEVRGFGADSTSVSGIVTQVFFPETTGNGGNLTIETKRLIVEDGAVVAVGTFGVGNAGNLMVRASESIEARGETADGLLFSGLYASSLGEKATGAPGNITIETGRLILQDGGTVTVRSESLEPAGTLNIKADSINLDNLGSINANTQGGGGSIELRSPILTLNNSSITTNATGGDSGGDINLQGELLLLQNNSTLTTNALGSNATGGNINLNLNNGFLVGLENSDITANAEQSRGGQIAINAQGIFGATPRTRSQLQASLKTEEANALDPRQLPTSDITAISQQGGPQLEGIVTVNTPDFDPSSGLVELPVDVLDPTQLIARGCPATRGNSFTVTGRGGLPTLPTQPLQSNNIISVDWVTVNPLDQPENKQNITSQPLDPHPLVEATGWIINDKNQVVLVASKPTTTINNFSPIPESCLTE</sequence>
<feature type="domain" description="Filamentous haemagglutinin FhaB/tRNA nuclease CdiA-like TPS" evidence="2">
    <location>
        <begin position="31"/>
        <end position="143"/>
    </location>
</feature>